<dbReference type="Proteomes" id="UP001159428">
    <property type="component" value="Unassembled WGS sequence"/>
</dbReference>
<dbReference type="InterPro" id="IPR003961">
    <property type="entry name" value="FN3_dom"/>
</dbReference>
<comment type="caution">
    <text evidence="2">The sequence shown here is derived from an EMBL/GenBank/DDBJ whole genome shotgun (WGS) entry which is preliminary data.</text>
</comment>
<gene>
    <name evidence="2" type="ORF">PMEA_00001114</name>
</gene>
<feature type="non-terminal residue" evidence="2">
    <location>
        <position position="1"/>
    </location>
</feature>
<protein>
    <recommendedName>
        <fullName evidence="1">Fibronectin type-III domain-containing protein</fullName>
    </recommendedName>
</protein>
<proteinExistence type="predicted"/>
<dbReference type="InterPro" id="IPR036116">
    <property type="entry name" value="FN3_sf"/>
</dbReference>
<dbReference type="SUPFAM" id="SSF49265">
    <property type="entry name" value="Fibronectin type III"/>
    <property type="match status" value="1"/>
</dbReference>
<evidence type="ECO:0000313" key="2">
    <source>
        <dbReference type="EMBL" id="CAH3031119.1"/>
    </source>
</evidence>
<reference evidence="2 3" key="1">
    <citation type="submission" date="2022-05" db="EMBL/GenBank/DDBJ databases">
        <authorList>
            <consortium name="Genoscope - CEA"/>
            <person name="William W."/>
        </authorList>
    </citation>
    <scope>NUCLEOTIDE SEQUENCE [LARGE SCALE GENOMIC DNA]</scope>
</reference>
<dbReference type="EMBL" id="CALNXJ010000001">
    <property type="protein sequence ID" value="CAH3031119.1"/>
    <property type="molecule type" value="Genomic_DNA"/>
</dbReference>
<evidence type="ECO:0000259" key="1">
    <source>
        <dbReference type="PROSITE" id="PS50853"/>
    </source>
</evidence>
<dbReference type="CDD" id="cd00063">
    <property type="entry name" value="FN3"/>
    <property type="match status" value="1"/>
</dbReference>
<dbReference type="InterPro" id="IPR013783">
    <property type="entry name" value="Ig-like_fold"/>
</dbReference>
<dbReference type="PROSITE" id="PS50853">
    <property type="entry name" value="FN3"/>
    <property type="match status" value="1"/>
</dbReference>
<evidence type="ECO:0000313" key="3">
    <source>
        <dbReference type="Proteomes" id="UP001159428"/>
    </source>
</evidence>
<dbReference type="AlphaFoldDB" id="A0AAU9VLY9"/>
<feature type="domain" description="Fibronectin type-III" evidence="1">
    <location>
        <begin position="6"/>
        <end position="81"/>
    </location>
</feature>
<dbReference type="Pfam" id="PF00041">
    <property type="entry name" value="fn3"/>
    <property type="match status" value="1"/>
</dbReference>
<organism evidence="2 3">
    <name type="scientific">Pocillopora meandrina</name>
    <dbReference type="NCBI Taxonomy" id="46732"/>
    <lineage>
        <taxon>Eukaryota</taxon>
        <taxon>Metazoa</taxon>
        <taxon>Cnidaria</taxon>
        <taxon>Anthozoa</taxon>
        <taxon>Hexacorallia</taxon>
        <taxon>Scleractinia</taxon>
        <taxon>Astrocoeniina</taxon>
        <taxon>Pocilloporidae</taxon>
        <taxon>Pocillopora</taxon>
    </lineage>
</organism>
<keyword evidence="3" id="KW-1185">Reference proteome</keyword>
<sequence length="81" mass="9491">SVTPKPPETFSVERTDKEGELRVCWKARLSWDLADQNYTVLYHAKGEIKNRTSSRSNKEFTLLTGLKDFTEYYVYVVVRLD</sequence>
<feature type="non-terminal residue" evidence="2">
    <location>
        <position position="81"/>
    </location>
</feature>
<dbReference type="Gene3D" id="2.60.40.10">
    <property type="entry name" value="Immunoglobulins"/>
    <property type="match status" value="1"/>
</dbReference>
<accession>A0AAU9VLY9</accession>
<name>A0AAU9VLY9_9CNID</name>